<dbReference type="InterPro" id="IPR024445">
    <property type="entry name" value="Tnp_ISXO2-like"/>
</dbReference>
<dbReference type="Pfam" id="PF12760">
    <property type="entry name" value="Zn_ribbon_IS1595"/>
    <property type="match status" value="1"/>
</dbReference>
<feature type="domain" description="ISXO2-like transposase" evidence="1">
    <location>
        <begin position="135"/>
        <end position="281"/>
    </location>
</feature>
<reference evidence="2 3" key="1">
    <citation type="submission" date="2022-05" db="EMBL/GenBank/DDBJ databases">
        <title>Microbulbifer sp. nov., isolated from sponge.</title>
        <authorList>
            <person name="Gao L."/>
        </authorList>
    </citation>
    <scope>NUCLEOTIDE SEQUENCE [LARGE SCALE GENOMIC DNA]</scope>
    <source>
        <strain evidence="2 3">MI-G</strain>
    </source>
</reference>
<dbReference type="EMBL" id="CP098023">
    <property type="protein sequence ID" value="WKD50333.1"/>
    <property type="molecule type" value="Genomic_DNA"/>
</dbReference>
<evidence type="ECO:0000259" key="1">
    <source>
        <dbReference type="SMART" id="SM01126"/>
    </source>
</evidence>
<organism evidence="2 3">
    <name type="scientific">Microbulbifer spongiae</name>
    <dbReference type="NCBI Taxonomy" id="2944933"/>
    <lineage>
        <taxon>Bacteria</taxon>
        <taxon>Pseudomonadati</taxon>
        <taxon>Pseudomonadota</taxon>
        <taxon>Gammaproteobacteria</taxon>
        <taxon>Cellvibrionales</taxon>
        <taxon>Microbulbiferaceae</taxon>
        <taxon>Microbulbifer</taxon>
    </lineage>
</organism>
<evidence type="ECO:0000313" key="2">
    <source>
        <dbReference type="EMBL" id="WKD50333.1"/>
    </source>
</evidence>
<dbReference type="InterPro" id="IPR024442">
    <property type="entry name" value="Transposase_Zn_ribbon"/>
</dbReference>
<name>A0ABY9EBE4_9GAMM</name>
<accession>A0ABY9EBE4</accession>
<evidence type="ECO:0000313" key="3">
    <source>
        <dbReference type="Proteomes" id="UP001321520"/>
    </source>
</evidence>
<dbReference type="Proteomes" id="UP001321520">
    <property type="component" value="Chromosome"/>
</dbReference>
<proteinExistence type="predicted"/>
<protein>
    <submittedName>
        <fullName evidence="2">IS1595 family transposase</fullName>
    </submittedName>
</protein>
<dbReference type="RefSeq" id="WP_301416525.1">
    <property type="nucleotide sequence ID" value="NZ_CP098023.1"/>
</dbReference>
<dbReference type="NCBIfam" id="NF033547">
    <property type="entry name" value="transpos_IS1595"/>
    <property type="match status" value="1"/>
</dbReference>
<sequence>MARNKVQIQKGISLTEFLKQYGTEEQCFDALHRWRWPEGFRCPHCGHNQCCQLSYRKLQQCNRCHRQTSITAGTIFDSSKLPLTVWFQAIYLITQDKKGISSMNLARRLGISYNAAWRTKQKLMQVMVERDQQYKLSGFIELDDAYLGGERTGCKPGRGAESKTPFVAAVETTKEGQPTRIKLSVVQGFRNTEIAAWSKRYLSKGSIVISDGLACFNAVTEAGCDHDKIVCGGGRASVEEPEFYWVNTVLGNLKSALRSTYHAIRPKYAQRYLAEFQYRFNRRFDLCALIPRLVYVSLRTPPMPERLLKLSLDGN</sequence>
<keyword evidence="3" id="KW-1185">Reference proteome</keyword>
<dbReference type="Pfam" id="PF12762">
    <property type="entry name" value="DDE_Tnp_IS1595"/>
    <property type="match status" value="1"/>
</dbReference>
<gene>
    <name evidence="2" type="ORF">M8T91_02560</name>
</gene>
<dbReference type="SMART" id="SM01126">
    <property type="entry name" value="DDE_Tnp_IS1595"/>
    <property type="match status" value="1"/>
</dbReference>